<evidence type="ECO:0000256" key="5">
    <source>
        <dbReference type="ARBA" id="ARBA00023002"/>
    </source>
</evidence>
<dbReference type="EMBL" id="ML732172">
    <property type="protein sequence ID" value="KAB8077119.1"/>
    <property type="molecule type" value="Genomic_DNA"/>
</dbReference>
<proteinExistence type="inferred from homology"/>
<dbReference type="PANTHER" id="PTHR24305">
    <property type="entry name" value="CYTOCHROME P450"/>
    <property type="match status" value="1"/>
</dbReference>
<keyword evidence="11" id="KW-1185">Reference proteome</keyword>
<dbReference type="Proteomes" id="UP000326565">
    <property type="component" value="Unassembled WGS sequence"/>
</dbReference>
<keyword evidence="9" id="KW-1133">Transmembrane helix</keyword>
<dbReference type="AlphaFoldDB" id="A0A5N5X8S2"/>
<dbReference type="OrthoDB" id="3945418at2759"/>
<dbReference type="PRINTS" id="PR00463">
    <property type="entry name" value="EP450I"/>
</dbReference>
<dbReference type="GO" id="GO:0005506">
    <property type="term" value="F:iron ion binding"/>
    <property type="evidence" value="ECO:0007669"/>
    <property type="project" value="InterPro"/>
</dbReference>
<feature type="binding site" description="axial binding residue" evidence="8">
    <location>
        <position position="444"/>
    </location>
    <ligand>
        <name>heme</name>
        <dbReference type="ChEBI" id="CHEBI:30413"/>
    </ligand>
    <ligandPart>
        <name>Fe</name>
        <dbReference type="ChEBI" id="CHEBI:18248"/>
    </ligandPart>
</feature>
<keyword evidence="9" id="KW-0812">Transmembrane</keyword>
<evidence type="ECO:0000256" key="4">
    <source>
        <dbReference type="ARBA" id="ARBA00022723"/>
    </source>
</evidence>
<evidence type="ECO:0000256" key="1">
    <source>
        <dbReference type="ARBA" id="ARBA00001971"/>
    </source>
</evidence>
<dbReference type="InterPro" id="IPR036396">
    <property type="entry name" value="Cyt_P450_sf"/>
</dbReference>
<keyword evidence="5" id="KW-0560">Oxidoreductase</keyword>
<gene>
    <name evidence="10" type="ORF">BDV29DRAFT_199332</name>
</gene>
<sequence length="505" mass="58193">MEPTTLTYLYGLSFFFLSYLSILIYYRLFLSPLAKFPGPRLAAATGLYEAYFQFIKGGKFTWEIERLHRKYGPVVRIKPFELHCKDPDNYSMLYSGPMRKRDKDSWFSHLGWPKSIFSTEGHELHQERRRILGQFFTKGAILGLQPVIHAKIQALCEHFSVAAEQNRILELHACFLCFASDILSHHAFGEQNCFHHLDQPELTADWKAKTNSCFALINVVRHFPWLYKLSHMIPLLAGLVTPAFHDFYEMEEEVKDMVRKTIEQGNTGNNKSIYPSILANEKVPASDKKFARLADDALFLMVAGTDAPTQALAITLFHILNNSEAHQRVRAELHSALPDMIDPPQLEKLEQLPYLSAALKEGLRISSIVTTRLPRIAPDETLQFHNWQIPPGTPVSMSTYFILRDPELFPEPSRFLPERWLLDQDKLRKLERYLVPFSKGSLGCLGPNMTWAWLYLVLGTLLRRFELSLHDTTEKNVEMTRDCFIGQTDPGLNLIQVKVVREFYD</sequence>
<dbReference type="InterPro" id="IPR002401">
    <property type="entry name" value="Cyt_P450_E_grp-I"/>
</dbReference>
<dbReference type="Gene3D" id="1.10.630.10">
    <property type="entry name" value="Cytochrome P450"/>
    <property type="match status" value="1"/>
</dbReference>
<protein>
    <submittedName>
        <fullName evidence="10">Cytochrome P450</fullName>
    </submittedName>
</protein>
<comment type="similarity">
    <text evidence="2">Belongs to the cytochrome P450 family.</text>
</comment>
<dbReference type="Pfam" id="PF00067">
    <property type="entry name" value="p450"/>
    <property type="match status" value="1"/>
</dbReference>
<evidence type="ECO:0000256" key="7">
    <source>
        <dbReference type="ARBA" id="ARBA00023033"/>
    </source>
</evidence>
<keyword evidence="6 8" id="KW-0408">Iron</keyword>
<comment type="cofactor">
    <cofactor evidence="1 8">
        <name>heme</name>
        <dbReference type="ChEBI" id="CHEBI:30413"/>
    </cofactor>
</comment>
<keyword evidence="7" id="KW-0503">Monooxygenase</keyword>
<dbReference type="PANTHER" id="PTHR24305:SF157">
    <property type="entry name" value="N-ACETYLTRYPTOPHAN 6-HYDROXYLASE IVOC-RELATED"/>
    <property type="match status" value="1"/>
</dbReference>
<accession>A0A5N5X8S2</accession>
<evidence type="ECO:0000313" key="10">
    <source>
        <dbReference type="EMBL" id="KAB8077119.1"/>
    </source>
</evidence>
<dbReference type="CDD" id="cd11062">
    <property type="entry name" value="CYP58-like"/>
    <property type="match status" value="1"/>
</dbReference>
<name>A0A5N5X8S2_9EURO</name>
<dbReference type="SUPFAM" id="SSF48264">
    <property type="entry name" value="Cytochrome P450"/>
    <property type="match status" value="1"/>
</dbReference>
<reference evidence="10 11" key="1">
    <citation type="submission" date="2019-04" db="EMBL/GenBank/DDBJ databases">
        <title>Friends and foes A comparative genomics study of 23 Aspergillus species from section Flavi.</title>
        <authorList>
            <consortium name="DOE Joint Genome Institute"/>
            <person name="Kjaerbolling I."/>
            <person name="Vesth T."/>
            <person name="Frisvad J.C."/>
            <person name="Nybo J.L."/>
            <person name="Theobald S."/>
            <person name="Kildgaard S."/>
            <person name="Isbrandt T."/>
            <person name="Kuo A."/>
            <person name="Sato A."/>
            <person name="Lyhne E.K."/>
            <person name="Kogle M.E."/>
            <person name="Wiebenga A."/>
            <person name="Kun R.S."/>
            <person name="Lubbers R.J."/>
            <person name="Makela M.R."/>
            <person name="Barry K."/>
            <person name="Chovatia M."/>
            <person name="Clum A."/>
            <person name="Daum C."/>
            <person name="Haridas S."/>
            <person name="He G."/>
            <person name="LaButti K."/>
            <person name="Lipzen A."/>
            <person name="Mondo S."/>
            <person name="Riley R."/>
            <person name="Salamov A."/>
            <person name="Simmons B.A."/>
            <person name="Magnuson J.K."/>
            <person name="Henrissat B."/>
            <person name="Mortensen U.H."/>
            <person name="Larsen T.O."/>
            <person name="Devries R.P."/>
            <person name="Grigoriev I.V."/>
            <person name="Machida M."/>
            <person name="Baker S.E."/>
            <person name="Andersen M.R."/>
        </authorList>
    </citation>
    <scope>NUCLEOTIDE SEQUENCE [LARGE SCALE GENOMIC DNA]</scope>
    <source>
        <strain evidence="10 11">CBS 151.66</strain>
    </source>
</reference>
<evidence type="ECO:0000256" key="8">
    <source>
        <dbReference type="PIRSR" id="PIRSR602401-1"/>
    </source>
</evidence>
<evidence type="ECO:0000313" key="11">
    <source>
        <dbReference type="Proteomes" id="UP000326565"/>
    </source>
</evidence>
<keyword evidence="4 8" id="KW-0479">Metal-binding</keyword>
<keyword evidence="9" id="KW-0472">Membrane</keyword>
<dbReference type="InterPro" id="IPR001128">
    <property type="entry name" value="Cyt_P450"/>
</dbReference>
<evidence type="ECO:0000256" key="9">
    <source>
        <dbReference type="SAM" id="Phobius"/>
    </source>
</evidence>
<evidence type="ECO:0000256" key="2">
    <source>
        <dbReference type="ARBA" id="ARBA00010617"/>
    </source>
</evidence>
<feature type="transmembrane region" description="Helical" evidence="9">
    <location>
        <begin position="6"/>
        <end position="26"/>
    </location>
</feature>
<dbReference type="GO" id="GO:0004497">
    <property type="term" value="F:monooxygenase activity"/>
    <property type="evidence" value="ECO:0007669"/>
    <property type="project" value="UniProtKB-KW"/>
</dbReference>
<dbReference type="InterPro" id="IPR050121">
    <property type="entry name" value="Cytochrome_P450_monoxygenase"/>
</dbReference>
<dbReference type="GO" id="GO:0016705">
    <property type="term" value="F:oxidoreductase activity, acting on paired donors, with incorporation or reduction of molecular oxygen"/>
    <property type="evidence" value="ECO:0007669"/>
    <property type="project" value="InterPro"/>
</dbReference>
<evidence type="ECO:0000256" key="3">
    <source>
        <dbReference type="ARBA" id="ARBA00022617"/>
    </source>
</evidence>
<dbReference type="GO" id="GO:0020037">
    <property type="term" value="F:heme binding"/>
    <property type="evidence" value="ECO:0007669"/>
    <property type="project" value="InterPro"/>
</dbReference>
<evidence type="ECO:0000256" key="6">
    <source>
        <dbReference type="ARBA" id="ARBA00023004"/>
    </source>
</evidence>
<keyword evidence="3 8" id="KW-0349">Heme</keyword>
<organism evidence="10 11">
    <name type="scientific">Aspergillus leporis</name>
    <dbReference type="NCBI Taxonomy" id="41062"/>
    <lineage>
        <taxon>Eukaryota</taxon>
        <taxon>Fungi</taxon>
        <taxon>Dikarya</taxon>
        <taxon>Ascomycota</taxon>
        <taxon>Pezizomycotina</taxon>
        <taxon>Eurotiomycetes</taxon>
        <taxon>Eurotiomycetidae</taxon>
        <taxon>Eurotiales</taxon>
        <taxon>Aspergillaceae</taxon>
        <taxon>Aspergillus</taxon>
        <taxon>Aspergillus subgen. Circumdati</taxon>
    </lineage>
</organism>